<evidence type="ECO:0000313" key="3">
    <source>
        <dbReference type="Proteomes" id="UP000316759"/>
    </source>
</evidence>
<sequence length="237" mass="25891">MSEQPGASQAAPSETGQRSVTKLSPFETSFLEYVLAVHGKACSRRACLIALLVHAQLLSRGARLSSSSRGSSSLILASALDSDPIRLSYTLVPRPQSETLASAASQLQLSVTETDAHLFISLTDTVTDKFGHLEISGMEHVSLDDCPAQCSMGDLLHVFPHLDELLLLLDASVWKPVLPSPPRPRVSEHSRFKDTKSPGPDDYIQLPIIRVREIVEWILVHLEKAAFRGQSPARIHV</sequence>
<dbReference type="AlphaFoldDB" id="A0A504YBE8"/>
<protein>
    <submittedName>
        <fullName evidence="2">Proteasome inhibitor PI31 subunit</fullName>
    </submittedName>
</protein>
<dbReference type="Proteomes" id="UP000316759">
    <property type="component" value="Unassembled WGS sequence"/>
</dbReference>
<gene>
    <name evidence="2" type="ORF">FGIG_09252</name>
</gene>
<comment type="caution">
    <text evidence="2">The sequence shown here is derived from an EMBL/GenBank/DDBJ whole genome shotgun (WGS) entry which is preliminary data.</text>
</comment>
<evidence type="ECO:0000313" key="2">
    <source>
        <dbReference type="EMBL" id="TPP58932.1"/>
    </source>
</evidence>
<organism evidence="2 3">
    <name type="scientific">Fasciola gigantica</name>
    <name type="common">Giant liver fluke</name>
    <dbReference type="NCBI Taxonomy" id="46835"/>
    <lineage>
        <taxon>Eukaryota</taxon>
        <taxon>Metazoa</taxon>
        <taxon>Spiralia</taxon>
        <taxon>Lophotrochozoa</taxon>
        <taxon>Platyhelminthes</taxon>
        <taxon>Trematoda</taxon>
        <taxon>Digenea</taxon>
        <taxon>Plagiorchiida</taxon>
        <taxon>Echinostomata</taxon>
        <taxon>Echinostomatoidea</taxon>
        <taxon>Fasciolidae</taxon>
        <taxon>Fasciola</taxon>
    </lineage>
</organism>
<name>A0A504YBE8_FASGI</name>
<feature type="region of interest" description="Disordered" evidence="1">
    <location>
        <begin position="1"/>
        <end position="20"/>
    </location>
</feature>
<accession>A0A504YBE8</accession>
<proteinExistence type="predicted"/>
<reference evidence="2 3" key="1">
    <citation type="submission" date="2019-04" db="EMBL/GenBank/DDBJ databases">
        <title>Annotation for the trematode Fasciola gigantica.</title>
        <authorList>
            <person name="Choi Y.-J."/>
        </authorList>
    </citation>
    <scope>NUCLEOTIDE SEQUENCE [LARGE SCALE GENOMIC DNA]</scope>
    <source>
        <strain evidence="2">Uganda_cow_1</strain>
    </source>
</reference>
<dbReference type="STRING" id="46835.A0A504YBE8"/>
<evidence type="ECO:0000256" key="1">
    <source>
        <dbReference type="SAM" id="MobiDB-lite"/>
    </source>
</evidence>
<dbReference type="OrthoDB" id="68090at2759"/>
<dbReference type="EMBL" id="SUNJ01011378">
    <property type="protein sequence ID" value="TPP58932.1"/>
    <property type="molecule type" value="Genomic_DNA"/>
</dbReference>
<keyword evidence="3" id="KW-1185">Reference proteome</keyword>